<accession>A0A6J7XQS7</accession>
<evidence type="ECO:0000313" key="1">
    <source>
        <dbReference type="EMBL" id="CAB5238858.1"/>
    </source>
</evidence>
<reference evidence="1" key="1">
    <citation type="submission" date="2020-05" db="EMBL/GenBank/DDBJ databases">
        <authorList>
            <person name="Chiriac C."/>
            <person name="Salcher M."/>
            <person name="Ghai R."/>
            <person name="Kavagutti S V."/>
        </authorList>
    </citation>
    <scope>NUCLEOTIDE SEQUENCE</scope>
</reference>
<sequence length="48" mass="5478">MKYFLVFVWLFFLAHIVSAMADDNIVIINQPNGGQTVCVYQGSYVVCY</sequence>
<proteinExistence type="predicted"/>
<dbReference type="EMBL" id="LR798463">
    <property type="protein sequence ID" value="CAB5238858.1"/>
    <property type="molecule type" value="Genomic_DNA"/>
</dbReference>
<gene>
    <name evidence="1" type="ORF">UFOVP230_47</name>
</gene>
<name>A0A6J7XQS7_9CAUD</name>
<organism evidence="1">
    <name type="scientific">uncultured Caudovirales phage</name>
    <dbReference type="NCBI Taxonomy" id="2100421"/>
    <lineage>
        <taxon>Viruses</taxon>
        <taxon>Duplodnaviria</taxon>
        <taxon>Heunggongvirae</taxon>
        <taxon>Uroviricota</taxon>
        <taxon>Caudoviricetes</taxon>
        <taxon>Peduoviridae</taxon>
        <taxon>Maltschvirus</taxon>
        <taxon>Maltschvirus maltsch</taxon>
    </lineage>
</organism>
<protein>
    <submittedName>
        <fullName evidence="1">Uncharacterized protein</fullName>
    </submittedName>
</protein>